<dbReference type="Proteomes" id="UP000827889">
    <property type="component" value="Chromosome 3"/>
</dbReference>
<dbReference type="KEGG" id="rarg:115728139"/>
<dbReference type="GeneID" id="115728139"/>
<dbReference type="GO" id="GO:0004857">
    <property type="term" value="F:enzyme inhibitor activity"/>
    <property type="evidence" value="ECO:0007669"/>
    <property type="project" value="InterPro"/>
</dbReference>
<dbReference type="CDD" id="cd15795">
    <property type="entry name" value="PMEI-Pla_a_1_like"/>
    <property type="match status" value="1"/>
</dbReference>
<evidence type="ECO:0000256" key="2">
    <source>
        <dbReference type="ARBA" id="ARBA00023157"/>
    </source>
</evidence>
<name>A0A8B8MW59_9MYRT</name>
<dbReference type="SUPFAM" id="SSF101148">
    <property type="entry name" value="Plant invertase/pectin methylesterase inhibitor"/>
    <property type="match status" value="1"/>
</dbReference>
<feature type="chain" id="PRO_5045709654" evidence="4">
    <location>
        <begin position="25"/>
        <end position="181"/>
    </location>
</feature>
<dbReference type="PANTHER" id="PTHR35357:SF17">
    <property type="entry name" value="PECTINESTERASE INHIBITOR 12"/>
    <property type="match status" value="1"/>
</dbReference>
<gene>
    <name evidence="7" type="primary">LOC115728139</name>
</gene>
<accession>A0A8B8MW59</accession>
<feature type="domain" description="Pectinesterase inhibitor" evidence="5">
    <location>
        <begin position="24"/>
        <end position="173"/>
    </location>
</feature>
<dbReference type="InterPro" id="IPR034088">
    <property type="entry name" value="Pla_a_1-like"/>
</dbReference>
<dbReference type="SMART" id="SM00856">
    <property type="entry name" value="PMEI"/>
    <property type="match status" value="1"/>
</dbReference>
<organism evidence="6 7">
    <name type="scientific">Rhodamnia argentea</name>
    <dbReference type="NCBI Taxonomy" id="178133"/>
    <lineage>
        <taxon>Eukaryota</taxon>
        <taxon>Viridiplantae</taxon>
        <taxon>Streptophyta</taxon>
        <taxon>Embryophyta</taxon>
        <taxon>Tracheophyta</taxon>
        <taxon>Spermatophyta</taxon>
        <taxon>Magnoliopsida</taxon>
        <taxon>eudicotyledons</taxon>
        <taxon>Gunneridae</taxon>
        <taxon>Pentapetalae</taxon>
        <taxon>rosids</taxon>
        <taxon>malvids</taxon>
        <taxon>Myrtales</taxon>
        <taxon>Myrtaceae</taxon>
        <taxon>Myrtoideae</taxon>
        <taxon>Myrteae</taxon>
        <taxon>Australasian group</taxon>
        <taxon>Rhodamnia</taxon>
    </lineage>
</organism>
<reference evidence="7" key="1">
    <citation type="submission" date="2025-08" db="UniProtKB">
        <authorList>
            <consortium name="RefSeq"/>
        </authorList>
    </citation>
    <scope>IDENTIFICATION</scope>
    <source>
        <tissue evidence="7">Leaf</tissue>
    </source>
</reference>
<evidence type="ECO:0000259" key="5">
    <source>
        <dbReference type="SMART" id="SM00856"/>
    </source>
</evidence>
<dbReference type="RefSeq" id="XP_030514332.2">
    <property type="nucleotide sequence ID" value="XM_030658472.2"/>
</dbReference>
<evidence type="ECO:0000256" key="1">
    <source>
        <dbReference type="ARBA" id="ARBA00022729"/>
    </source>
</evidence>
<evidence type="ECO:0000256" key="3">
    <source>
        <dbReference type="ARBA" id="ARBA00038471"/>
    </source>
</evidence>
<sequence>MNRAFKISSLFLIHFLIIFCGVQSASDLIQDTCKKIAATEVEVNFNFCVQSLGSDPHSHEVDLGGLGLIAVKLLQANITGTIEYTKQLLKQKLDPRLLKRLSFCWRLYAPFEGKDVIPFYKAKDYSSVAGFAGVFGDNEVLCDSQLTQKKGMVPPLTKRNAEIFQLSAIVVDIMHFLGWRA</sequence>
<evidence type="ECO:0000313" key="7">
    <source>
        <dbReference type="RefSeq" id="XP_030514332.2"/>
    </source>
</evidence>
<keyword evidence="6" id="KW-1185">Reference proteome</keyword>
<dbReference type="PANTHER" id="PTHR35357">
    <property type="entry name" value="OS02G0537100 PROTEIN"/>
    <property type="match status" value="1"/>
</dbReference>
<dbReference type="NCBIfam" id="TIGR01614">
    <property type="entry name" value="PME_inhib"/>
    <property type="match status" value="1"/>
</dbReference>
<dbReference type="InterPro" id="IPR035513">
    <property type="entry name" value="Invertase/methylesterase_inhib"/>
</dbReference>
<evidence type="ECO:0000313" key="6">
    <source>
        <dbReference type="Proteomes" id="UP000827889"/>
    </source>
</evidence>
<dbReference type="AlphaFoldDB" id="A0A8B8MW59"/>
<protein>
    <submittedName>
        <fullName evidence="7">Invertase inhibitor</fullName>
    </submittedName>
</protein>
<feature type="signal peptide" evidence="4">
    <location>
        <begin position="1"/>
        <end position="24"/>
    </location>
</feature>
<keyword evidence="1 4" id="KW-0732">Signal</keyword>
<proteinExistence type="inferred from homology"/>
<dbReference type="Gene3D" id="1.20.140.40">
    <property type="entry name" value="Invertase/pectin methylesterase inhibitor family protein"/>
    <property type="match status" value="1"/>
</dbReference>
<dbReference type="InterPro" id="IPR006501">
    <property type="entry name" value="Pectinesterase_inhib_dom"/>
</dbReference>
<comment type="similarity">
    <text evidence="3">Belongs to the PMEI family.</text>
</comment>
<evidence type="ECO:0000256" key="4">
    <source>
        <dbReference type="SAM" id="SignalP"/>
    </source>
</evidence>
<dbReference type="Pfam" id="PF04043">
    <property type="entry name" value="PMEI"/>
    <property type="match status" value="1"/>
</dbReference>
<keyword evidence="2" id="KW-1015">Disulfide bond</keyword>